<reference evidence="6 7" key="1">
    <citation type="submission" date="2019-06" db="EMBL/GenBank/DDBJ databases">
        <title>New taxonomy in bacterial strain CC-CFT640, isolated from vineyard.</title>
        <authorList>
            <person name="Lin S.-Y."/>
            <person name="Tsai C.-F."/>
            <person name="Young C.-C."/>
        </authorList>
    </citation>
    <scope>NUCLEOTIDE SEQUENCE [LARGE SCALE GENOMIC DNA]</scope>
    <source>
        <strain evidence="6 7">CC-CFT640</strain>
    </source>
</reference>
<name>A0A5C8PJ70_9HYPH</name>
<keyword evidence="2 6" id="KW-0560">Oxidoreductase</keyword>
<dbReference type="FunFam" id="3.30.365.10:FF:000001">
    <property type="entry name" value="Xanthine dehydrogenase oxidase"/>
    <property type="match status" value="1"/>
</dbReference>
<comment type="caution">
    <text evidence="6">The sequence shown here is derived from an EMBL/GenBank/DDBJ whole genome shotgun (WGS) entry which is preliminary data.</text>
</comment>
<dbReference type="Gene3D" id="3.90.1170.50">
    <property type="entry name" value="Aldehyde oxidase/xanthine dehydrogenase, a/b hammerhead"/>
    <property type="match status" value="1"/>
</dbReference>
<dbReference type="RefSeq" id="WP_147848652.1">
    <property type="nucleotide sequence ID" value="NZ_VDUZ01000022.1"/>
</dbReference>
<feature type="domain" description="Aldehyde oxidase/xanthine dehydrogenase a/b hammerhead" evidence="5">
    <location>
        <begin position="31"/>
        <end position="138"/>
    </location>
</feature>
<dbReference type="EMBL" id="VDUZ01000022">
    <property type="protein sequence ID" value="TXL73857.1"/>
    <property type="molecule type" value="Genomic_DNA"/>
</dbReference>
<accession>A0A5C8PJ70</accession>
<evidence type="ECO:0000259" key="5">
    <source>
        <dbReference type="SMART" id="SM01008"/>
    </source>
</evidence>
<sequence>MTTADPDLAAGTAKGGVHRAQRHDSALKHATGEAVFIDDMPEPAGLLHAALVLSPVAHGRLRAVDLTAARAADGVVAALTAADVPGRNDIAPVRENEPLFADALVEHAGQPIAAIAATSLDAARAAAKKAVLDIEALPAVLTIDQAVARQSLLYPPVVMARGDADAALGSAPHRLSNSFRVGGQEHFYLEGQVALALPGEDGDLIIHSSTQHPTEVQHIVARVLGLDYNQVTVMVRRMGGAFGGKESNASWVAAAAALLARATGRPVKLRLPRAHDMVATGKRHGFLYRYTVGFDDDGRVLGLDATLAANGGHSVDLTPGVLARALTHVDNVYWVPHIRCTGLACKTNTVSNTAFRGFGGPQGVVVMEDAIGRIAHALGKTAEAVRAVNFYGEGKDDETPYGQKVEDNLIRRCVAQVARDSDWDQRRAGIDAFNRGSAVIKRGLGQFPLKFGISFNIPSMNQAGALVHVYSDGSVRLNHGGTEMGQGLFVKVAQVVAEVFQVDLDRIRVTATSTGEVPNTSPTAASTGSDLNGWAAFAAANTIRQRMAAFAAGHFDVPEDTIAFRDNHVHVTRPGDNRVMAFGELARLCHQDRVSLSATGFYKTPKIHWDAEKMNGRPFFYFSYGAAVAEVAIDTLTGEMRVLRVDLVQDCGRSLNPAVDRGQIEGAFAQGMGWLTCEELWWDPEGRLRTAGPSTYKIPGSRDMPPIFNVRILQDAPAREATIFRSKAIGEPPLMLATAVWTALKDAIASVVDHQVPVTLDAPATPERVLMTVQAVRQGRRTI</sequence>
<dbReference type="InterPro" id="IPR000674">
    <property type="entry name" value="Ald_Oxase/Xan_DH_a/b"/>
</dbReference>
<dbReference type="SMART" id="SM01008">
    <property type="entry name" value="Ald_Xan_dh_C"/>
    <property type="match status" value="1"/>
</dbReference>
<comment type="cofactor">
    <cofactor evidence="3">
        <name>Mo-molybdopterin cytosine dinucleotide</name>
        <dbReference type="ChEBI" id="CHEBI:71308"/>
    </cofactor>
</comment>
<dbReference type="Proteomes" id="UP000321638">
    <property type="component" value="Unassembled WGS sequence"/>
</dbReference>
<dbReference type="SUPFAM" id="SSF56003">
    <property type="entry name" value="Molybdenum cofactor-binding domain"/>
    <property type="match status" value="1"/>
</dbReference>
<dbReference type="InterPro" id="IPR008274">
    <property type="entry name" value="AldOxase/xan_DH_MoCoBD1"/>
</dbReference>
<dbReference type="Pfam" id="PF20256">
    <property type="entry name" value="MoCoBD_2"/>
    <property type="match status" value="1"/>
</dbReference>
<dbReference type="InterPro" id="IPR036856">
    <property type="entry name" value="Ald_Oxase/Xan_DH_a/b_sf"/>
</dbReference>
<evidence type="ECO:0000313" key="6">
    <source>
        <dbReference type="EMBL" id="TXL73857.1"/>
    </source>
</evidence>
<evidence type="ECO:0000256" key="4">
    <source>
        <dbReference type="SAM" id="MobiDB-lite"/>
    </source>
</evidence>
<dbReference type="InterPro" id="IPR016208">
    <property type="entry name" value="Ald_Oxase/xanthine_DH-like"/>
</dbReference>
<dbReference type="InterPro" id="IPR037165">
    <property type="entry name" value="AldOxase/xan_DH_Mopterin-bd_sf"/>
</dbReference>
<dbReference type="InterPro" id="IPR046867">
    <property type="entry name" value="AldOxase/xan_DH_MoCoBD2"/>
</dbReference>
<dbReference type="InterPro" id="IPR014309">
    <property type="entry name" value="Xanthine_DH_Mopterin-bd_su"/>
</dbReference>
<gene>
    <name evidence="6" type="primary">xdhB</name>
    <name evidence="6" type="ORF">FHP25_19595</name>
</gene>
<dbReference type="GO" id="GO:0005506">
    <property type="term" value="F:iron ion binding"/>
    <property type="evidence" value="ECO:0007669"/>
    <property type="project" value="InterPro"/>
</dbReference>
<dbReference type="SUPFAM" id="SSF54665">
    <property type="entry name" value="CO dehydrogenase molybdoprotein N-domain-like"/>
    <property type="match status" value="1"/>
</dbReference>
<proteinExistence type="predicted"/>
<dbReference type="EC" id="1.17.1.4" evidence="6"/>
<dbReference type="GO" id="GO:0030151">
    <property type="term" value="F:molybdenum ion binding"/>
    <property type="evidence" value="ECO:0007669"/>
    <property type="project" value="InterPro"/>
</dbReference>
<dbReference type="Pfam" id="PF01315">
    <property type="entry name" value="Ald_Xan_dh_C"/>
    <property type="match status" value="1"/>
</dbReference>
<protein>
    <submittedName>
        <fullName evidence="6">Xanthine dehydrogenase molybdopterin binding subunit</fullName>
        <ecNumber evidence="6">1.17.1.4</ecNumber>
    </submittedName>
</protein>
<dbReference type="Gene3D" id="3.30.365.10">
    <property type="entry name" value="Aldehyde oxidase/xanthine dehydrogenase, molybdopterin binding domain"/>
    <property type="match status" value="4"/>
</dbReference>
<evidence type="ECO:0000256" key="2">
    <source>
        <dbReference type="ARBA" id="ARBA00023002"/>
    </source>
</evidence>
<dbReference type="NCBIfam" id="TIGR02965">
    <property type="entry name" value="xanthine_xdhB"/>
    <property type="match status" value="1"/>
</dbReference>
<keyword evidence="7" id="KW-1185">Reference proteome</keyword>
<evidence type="ECO:0000313" key="7">
    <source>
        <dbReference type="Proteomes" id="UP000321638"/>
    </source>
</evidence>
<dbReference type="PANTHER" id="PTHR11908">
    <property type="entry name" value="XANTHINE DEHYDROGENASE"/>
    <property type="match status" value="1"/>
</dbReference>
<dbReference type="AlphaFoldDB" id="A0A5C8PJ70"/>
<organism evidence="6 7">
    <name type="scientific">Vineibacter terrae</name>
    <dbReference type="NCBI Taxonomy" id="2586908"/>
    <lineage>
        <taxon>Bacteria</taxon>
        <taxon>Pseudomonadati</taxon>
        <taxon>Pseudomonadota</taxon>
        <taxon>Alphaproteobacteria</taxon>
        <taxon>Hyphomicrobiales</taxon>
        <taxon>Vineibacter</taxon>
    </lineage>
</organism>
<evidence type="ECO:0000256" key="3">
    <source>
        <dbReference type="ARBA" id="ARBA00053029"/>
    </source>
</evidence>
<dbReference type="OrthoDB" id="9763985at2"/>
<dbReference type="Pfam" id="PF02738">
    <property type="entry name" value="MoCoBD_1"/>
    <property type="match status" value="1"/>
</dbReference>
<evidence type="ECO:0000256" key="1">
    <source>
        <dbReference type="ARBA" id="ARBA00022505"/>
    </source>
</evidence>
<dbReference type="GO" id="GO:0004854">
    <property type="term" value="F:xanthine dehydrogenase activity"/>
    <property type="evidence" value="ECO:0007669"/>
    <property type="project" value="UniProtKB-EC"/>
</dbReference>
<feature type="region of interest" description="Disordered" evidence="4">
    <location>
        <begin position="1"/>
        <end position="24"/>
    </location>
</feature>
<keyword evidence="1" id="KW-0500">Molybdenum</keyword>
<dbReference type="PANTHER" id="PTHR11908:SF132">
    <property type="entry name" value="ALDEHYDE OXIDASE 1-RELATED"/>
    <property type="match status" value="1"/>
</dbReference>